<dbReference type="InterPro" id="IPR025870">
    <property type="entry name" value="Glyoxalase-like_dom"/>
</dbReference>
<evidence type="ECO:0000259" key="1">
    <source>
        <dbReference type="Pfam" id="PF13468"/>
    </source>
</evidence>
<comment type="caution">
    <text evidence="2">The sequence shown here is derived from an EMBL/GenBank/DDBJ whole genome shotgun (WGS) entry which is preliminary data.</text>
</comment>
<keyword evidence="3" id="KW-1185">Reference proteome</keyword>
<name>A0AA41YYD7_9PROT</name>
<accession>A0AA41YYD7</accession>
<sequence length="278" mass="28730">MSIAEGLDHVGVAVRDLDLAAAAWEGLGFALTGLARHAARAADGSLAPTGTGNRCIMLRQGYVELIAVVDPAARSATLERFLSRYCGIHIVTFAVSDEQGALARLRKAGFATEIAASERPADPADPDGPQARFARLPLADAEPRLQLLRHLTPELVWQERFLHHPNRAVALDAVVIVAEAPAVVAARLSRAAGVAVLPDPAGGYALVLAQGRVRILPPESLGAVFPGIAIPSLPFVAGIVVRTDDGNAAVARLLAGRARPASGGLLAEAGGVAVLFAA</sequence>
<protein>
    <submittedName>
        <fullName evidence="2">VOC family protein</fullName>
    </submittedName>
</protein>
<dbReference type="SUPFAM" id="SSF54593">
    <property type="entry name" value="Glyoxalase/Bleomycin resistance protein/Dihydroxybiphenyl dioxygenase"/>
    <property type="match status" value="1"/>
</dbReference>
<dbReference type="EMBL" id="JAPDNT010000039">
    <property type="protein sequence ID" value="MCW3477522.1"/>
    <property type="molecule type" value="Genomic_DNA"/>
</dbReference>
<reference evidence="2" key="2">
    <citation type="submission" date="2022-10" db="EMBL/GenBank/DDBJ databases">
        <authorList>
            <person name="Trinh H.N."/>
        </authorList>
    </citation>
    <scope>NUCLEOTIDE SEQUENCE</scope>
    <source>
        <strain evidence="2">RN2-1</strain>
    </source>
</reference>
<dbReference type="Proteomes" id="UP001165679">
    <property type="component" value="Unassembled WGS sequence"/>
</dbReference>
<reference evidence="2" key="1">
    <citation type="submission" date="2022-09" db="EMBL/GenBank/DDBJ databases">
        <title>Rhodovastum sp. nov. RN2-1 isolated from soil in Seongnam, South Korea.</title>
        <authorList>
            <person name="Le N.T."/>
        </authorList>
    </citation>
    <scope>NUCLEOTIDE SEQUENCE</scope>
    <source>
        <strain evidence="2">RN2-1</strain>
    </source>
</reference>
<evidence type="ECO:0000313" key="2">
    <source>
        <dbReference type="EMBL" id="MCW3477522.1"/>
    </source>
</evidence>
<dbReference type="AlphaFoldDB" id="A0AA41YYD7"/>
<evidence type="ECO:0000313" key="3">
    <source>
        <dbReference type="Proteomes" id="UP001165679"/>
    </source>
</evidence>
<proteinExistence type="predicted"/>
<dbReference type="InterPro" id="IPR029068">
    <property type="entry name" value="Glyas_Bleomycin-R_OHBP_Dase"/>
</dbReference>
<dbReference type="RefSeq" id="WP_264716471.1">
    <property type="nucleotide sequence ID" value="NZ_JAPDNT010000039.1"/>
</dbReference>
<organism evidence="2 3">
    <name type="scientific">Limobrevibacterium gyesilva</name>
    <dbReference type="NCBI Taxonomy" id="2991712"/>
    <lineage>
        <taxon>Bacteria</taxon>
        <taxon>Pseudomonadati</taxon>
        <taxon>Pseudomonadota</taxon>
        <taxon>Alphaproteobacteria</taxon>
        <taxon>Acetobacterales</taxon>
        <taxon>Acetobacteraceae</taxon>
        <taxon>Limobrevibacterium</taxon>
    </lineage>
</organism>
<gene>
    <name evidence="2" type="ORF">OL599_23430</name>
</gene>
<feature type="domain" description="Glyoxalase-like" evidence="1">
    <location>
        <begin position="7"/>
        <end position="190"/>
    </location>
</feature>
<dbReference type="Gene3D" id="3.10.180.10">
    <property type="entry name" value="2,3-Dihydroxybiphenyl 1,2-Dioxygenase, domain 1"/>
    <property type="match status" value="1"/>
</dbReference>
<dbReference type="Pfam" id="PF13468">
    <property type="entry name" value="Glyoxalase_3"/>
    <property type="match status" value="1"/>
</dbReference>